<gene>
    <name evidence="1" type="ORF">DY000_02014373</name>
</gene>
<dbReference type="Proteomes" id="UP000266723">
    <property type="component" value="Unassembled WGS sequence"/>
</dbReference>
<sequence length="154" mass="17181">MDSWSREIVLVIRRLREDSGVVWGPGGCGGAQRPLRQYKNPEVSSLDLEIFDWNPEEPRGSSFDPEIFDWNPKAIREPGGTVLRLPRQGYYWKSLTGLEGAGVGVMTQVPGFAAFHVGRSMILIAPWTPMRLRLPRFFGCFVAENRKGGYGPGG</sequence>
<evidence type="ECO:0000313" key="1">
    <source>
        <dbReference type="EMBL" id="KAF3565531.1"/>
    </source>
</evidence>
<organism evidence="1 2">
    <name type="scientific">Brassica cretica</name>
    <name type="common">Mustard</name>
    <dbReference type="NCBI Taxonomy" id="69181"/>
    <lineage>
        <taxon>Eukaryota</taxon>
        <taxon>Viridiplantae</taxon>
        <taxon>Streptophyta</taxon>
        <taxon>Embryophyta</taxon>
        <taxon>Tracheophyta</taxon>
        <taxon>Spermatophyta</taxon>
        <taxon>Magnoliopsida</taxon>
        <taxon>eudicotyledons</taxon>
        <taxon>Gunneridae</taxon>
        <taxon>Pentapetalae</taxon>
        <taxon>rosids</taxon>
        <taxon>malvids</taxon>
        <taxon>Brassicales</taxon>
        <taxon>Brassicaceae</taxon>
        <taxon>Brassiceae</taxon>
        <taxon>Brassica</taxon>
    </lineage>
</organism>
<accession>A0ABQ7D0X9</accession>
<evidence type="ECO:0000313" key="2">
    <source>
        <dbReference type="Proteomes" id="UP000266723"/>
    </source>
</evidence>
<comment type="caution">
    <text evidence="1">The sequence shown here is derived from an EMBL/GenBank/DDBJ whole genome shotgun (WGS) entry which is preliminary data.</text>
</comment>
<dbReference type="EMBL" id="QGKV02000759">
    <property type="protein sequence ID" value="KAF3565531.1"/>
    <property type="molecule type" value="Genomic_DNA"/>
</dbReference>
<protein>
    <submittedName>
        <fullName evidence="1">Uncharacterized protein</fullName>
    </submittedName>
</protein>
<reference evidence="1 2" key="1">
    <citation type="journal article" date="2020" name="BMC Genomics">
        <title>Intraspecific diversification of the crop wild relative Brassica cretica Lam. using demographic model selection.</title>
        <authorList>
            <person name="Kioukis A."/>
            <person name="Michalopoulou V.A."/>
            <person name="Briers L."/>
            <person name="Pirintsos S."/>
            <person name="Studholme D.J."/>
            <person name="Pavlidis P."/>
            <person name="Sarris P.F."/>
        </authorList>
    </citation>
    <scope>NUCLEOTIDE SEQUENCE [LARGE SCALE GENOMIC DNA]</scope>
    <source>
        <strain evidence="2">cv. PFS-1207/04</strain>
    </source>
</reference>
<proteinExistence type="predicted"/>
<keyword evidence="2" id="KW-1185">Reference proteome</keyword>
<name>A0ABQ7D0X9_BRACR</name>